<evidence type="ECO:0000259" key="6">
    <source>
        <dbReference type="PROSITE" id="PS50801"/>
    </source>
</evidence>
<dbReference type="InterPro" id="IPR001902">
    <property type="entry name" value="SLC26A/SulP_fam"/>
</dbReference>
<dbReference type="Pfam" id="PF01740">
    <property type="entry name" value="STAS"/>
    <property type="match status" value="1"/>
</dbReference>
<evidence type="ECO:0000256" key="1">
    <source>
        <dbReference type="ARBA" id="ARBA00004141"/>
    </source>
</evidence>
<dbReference type="GO" id="GO:0016020">
    <property type="term" value="C:membrane"/>
    <property type="evidence" value="ECO:0007669"/>
    <property type="project" value="UniProtKB-SubCell"/>
</dbReference>
<dbReference type="Pfam" id="PF00916">
    <property type="entry name" value="Sulfate_transp"/>
    <property type="match status" value="1"/>
</dbReference>
<feature type="transmembrane region" description="Helical" evidence="5">
    <location>
        <begin position="34"/>
        <end position="50"/>
    </location>
</feature>
<keyword evidence="2 5" id="KW-0812">Transmembrane</keyword>
<comment type="subcellular location">
    <subcellularLocation>
        <location evidence="1">Membrane</location>
        <topology evidence="1">Multi-pass membrane protein</topology>
    </subcellularLocation>
</comment>
<feature type="domain" description="STAS" evidence="6">
    <location>
        <begin position="393"/>
        <end position="482"/>
    </location>
</feature>
<dbReference type="InterPro" id="IPR002645">
    <property type="entry name" value="STAS_dom"/>
</dbReference>
<organism evidence="7 8">
    <name type="scientific">Campylobacter hyointestinalis</name>
    <dbReference type="NCBI Taxonomy" id="198"/>
    <lineage>
        <taxon>Bacteria</taxon>
        <taxon>Pseudomonadati</taxon>
        <taxon>Campylobacterota</taxon>
        <taxon>Epsilonproteobacteria</taxon>
        <taxon>Campylobacterales</taxon>
        <taxon>Campylobacteraceae</taxon>
        <taxon>Campylobacter</taxon>
    </lineage>
</organism>
<dbReference type="PANTHER" id="PTHR11814">
    <property type="entry name" value="SULFATE TRANSPORTER"/>
    <property type="match status" value="1"/>
</dbReference>
<dbReference type="Proteomes" id="UP000321812">
    <property type="component" value="Unassembled WGS sequence"/>
</dbReference>
<dbReference type="EMBL" id="VOAP01000011">
    <property type="protein sequence ID" value="TWO20841.1"/>
    <property type="molecule type" value="Genomic_DNA"/>
</dbReference>
<protein>
    <submittedName>
        <fullName evidence="7">SulP family inorganic anion transporter</fullName>
    </submittedName>
</protein>
<gene>
    <name evidence="7" type="ORF">YZ82_03340</name>
</gene>
<name>A0A562XFB5_CAMHY</name>
<evidence type="ECO:0000313" key="7">
    <source>
        <dbReference type="EMBL" id="TWO20841.1"/>
    </source>
</evidence>
<keyword evidence="4 5" id="KW-0472">Membrane</keyword>
<evidence type="ECO:0000256" key="5">
    <source>
        <dbReference type="SAM" id="Phobius"/>
    </source>
</evidence>
<feature type="transmembrane region" description="Helical" evidence="5">
    <location>
        <begin position="227"/>
        <end position="247"/>
    </location>
</feature>
<reference evidence="7 8" key="1">
    <citation type="submission" date="2019-07" db="EMBL/GenBank/DDBJ databases">
        <title>Rapid identification of Enteric Bacteria from Whole Genome Sequences (WGS) using Average Nucleotide Identity (ANI).</title>
        <authorList>
            <person name="Lane C."/>
        </authorList>
    </citation>
    <scope>NUCLEOTIDE SEQUENCE [LARGE SCALE GENOMIC DNA]</scope>
    <source>
        <strain evidence="7 8">D2411</strain>
    </source>
</reference>
<proteinExistence type="predicted"/>
<dbReference type="InterPro" id="IPR011547">
    <property type="entry name" value="SLC26A/SulP_dom"/>
</dbReference>
<comment type="caution">
    <text evidence="7">The sequence shown here is derived from an EMBL/GenBank/DDBJ whole genome shotgun (WGS) entry which is preliminary data.</text>
</comment>
<dbReference type="InterPro" id="IPR036513">
    <property type="entry name" value="STAS_dom_sf"/>
</dbReference>
<feature type="transmembrane region" description="Helical" evidence="5">
    <location>
        <begin position="360"/>
        <end position="387"/>
    </location>
</feature>
<feature type="transmembrane region" description="Helical" evidence="5">
    <location>
        <begin position="267"/>
        <end position="285"/>
    </location>
</feature>
<accession>A0A562XFB5</accession>
<feature type="transmembrane region" description="Helical" evidence="5">
    <location>
        <begin position="177"/>
        <end position="196"/>
    </location>
</feature>
<dbReference type="SUPFAM" id="SSF52091">
    <property type="entry name" value="SpoIIaa-like"/>
    <property type="match status" value="1"/>
</dbReference>
<dbReference type="AlphaFoldDB" id="A0A562XFB5"/>
<dbReference type="GO" id="GO:0055085">
    <property type="term" value="P:transmembrane transport"/>
    <property type="evidence" value="ECO:0007669"/>
    <property type="project" value="InterPro"/>
</dbReference>
<evidence type="ECO:0000256" key="2">
    <source>
        <dbReference type="ARBA" id="ARBA00022692"/>
    </source>
</evidence>
<sequence>MLNIRGDIAGGLTAGVIALPLCLAFGIASGLGAAAGLYGAILLSFFAAIFGGTKTQISGPTGPMTVVTASVVVALGGDMSLLIMVFVLAGFFQILLGVFKIGRFVRFIPYPVISGFMNGVGVIIILLQISPLLGGSNPNGTIEALMALPSIDINSQSLMLGALALIVIYLTPKKISAIVPSPLLALMLFSLLSYFLNLDVKTIGLIPSSLPTFIIPQISYSHITIILTYALVLATLGSIDSLLTSLVADSLTKTKHSSNRELIGQGIGNMMAGFFGGLVGAGATMRTVTNIKLGGNSRLSGVTSSVFLALVLLSFSDFVSYVPIPVLSAILIKVGFDIFDYRLLKELKTAPKCDLSVMILVFLLTVFVDLIFAVGVGVLVASLVLVYQVNKAVKVDYKKDEDLTIVSIYGAFFFGSSSKIANALSHLASKKTIINIKEMPFVDLSGIYALEDEIDMQLKNGYDIYIVTNKDQNLYSLINLVGKDRIFDCLNDAIKTAKN</sequence>
<feature type="transmembrane region" description="Helical" evidence="5">
    <location>
        <begin position="111"/>
        <end position="133"/>
    </location>
</feature>
<dbReference type="PROSITE" id="PS50801">
    <property type="entry name" value="STAS"/>
    <property type="match status" value="1"/>
</dbReference>
<dbReference type="Gene3D" id="3.30.750.24">
    <property type="entry name" value="STAS domain"/>
    <property type="match status" value="1"/>
</dbReference>
<feature type="transmembrane region" description="Helical" evidence="5">
    <location>
        <begin position="81"/>
        <end position="99"/>
    </location>
</feature>
<evidence type="ECO:0000256" key="3">
    <source>
        <dbReference type="ARBA" id="ARBA00022989"/>
    </source>
</evidence>
<keyword evidence="3 5" id="KW-1133">Transmembrane helix</keyword>
<evidence type="ECO:0000256" key="4">
    <source>
        <dbReference type="ARBA" id="ARBA00023136"/>
    </source>
</evidence>
<evidence type="ECO:0000313" key="8">
    <source>
        <dbReference type="Proteomes" id="UP000321812"/>
    </source>
</evidence>